<dbReference type="Pfam" id="PF00202">
    <property type="entry name" value="Aminotran_3"/>
    <property type="match status" value="1"/>
</dbReference>
<dbReference type="PANTHER" id="PTHR43206">
    <property type="entry name" value="AMINOTRANSFERASE"/>
    <property type="match status" value="1"/>
</dbReference>
<evidence type="ECO:0000256" key="4">
    <source>
        <dbReference type="ARBA" id="ARBA00022679"/>
    </source>
</evidence>
<evidence type="ECO:0000313" key="7">
    <source>
        <dbReference type="Proteomes" id="UP001152799"/>
    </source>
</evidence>
<dbReference type="PANTHER" id="PTHR43206:SF1">
    <property type="entry name" value="4-AMINOBUTYRATE AMINOTRANSFERASE, MITOCHONDRIAL"/>
    <property type="match status" value="1"/>
</dbReference>
<dbReference type="InterPro" id="IPR015424">
    <property type="entry name" value="PyrdxlP-dep_Trfase"/>
</dbReference>
<evidence type="ECO:0000256" key="1">
    <source>
        <dbReference type="ARBA" id="ARBA00001933"/>
    </source>
</evidence>
<dbReference type="OrthoDB" id="5419315at2759"/>
<dbReference type="AlphaFoldDB" id="A0A9N9MY73"/>
<dbReference type="InterPro" id="IPR015421">
    <property type="entry name" value="PyrdxlP-dep_Trfase_major"/>
</dbReference>
<dbReference type="GO" id="GO:0005739">
    <property type="term" value="C:mitochondrion"/>
    <property type="evidence" value="ECO:0007669"/>
    <property type="project" value="TreeGrafter"/>
</dbReference>
<dbReference type="Proteomes" id="UP001152799">
    <property type="component" value="Chromosome 6"/>
</dbReference>
<dbReference type="Gene3D" id="3.90.1150.10">
    <property type="entry name" value="Aspartate Aminotransferase, domain 1"/>
    <property type="match status" value="1"/>
</dbReference>
<comment type="similarity">
    <text evidence="2">Belongs to the class-III pyridoxal-phosphate-dependent aminotransferase family.</text>
</comment>
<sequence length="108" mass="11843">MPVLKVIKQQNLLEQVARTGTKLKSGILALEKDHPNILNSTRGRGSFLAVNAANAKLRDSIVTKLKNKGVIVGGCGDHSIRLRPSLTFQEHHADILLDKLTQVLNEVK</sequence>
<evidence type="ECO:0000313" key="6">
    <source>
        <dbReference type="EMBL" id="CAG9771090.1"/>
    </source>
</evidence>
<gene>
    <name evidence="6" type="ORF">CEUTPL_LOCUS11532</name>
</gene>
<dbReference type="GO" id="GO:0009450">
    <property type="term" value="P:gamma-aminobutyric acid catabolic process"/>
    <property type="evidence" value="ECO:0007669"/>
    <property type="project" value="TreeGrafter"/>
</dbReference>
<dbReference type="EMBL" id="OU892282">
    <property type="protein sequence ID" value="CAG9771090.1"/>
    <property type="molecule type" value="Genomic_DNA"/>
</dbReference>
<proteinExistence type="inferred from homology"/>
<keyword evidence="5" id="KW-0663">Pyridoxal phosphate</keyword>
<comment type="cofactor">
    <cofactor evidence="1">
        <name>pyridoxal 5'-phosphate</name>
        <dbReference type="ChEBI" id="CHEBI:597326"/>
    </cofactor>
</comment>
<organism evidence="6 7">
    <name type="scientific">Ceutorhynchus assimilis</name>
    <name type="common">cabbage seed weevil</name>
    <dbReference type="NCBI Taxonomy" id="467358"/>
    <lineage>
        <taxon>Eukaryota</taxon>
        <taxon>Metazoa</taxon>
        <taxon>Ecdysozoa</taxon>
        <taxon>Arthropoda</taxon>
        <taxon>Hexapoda</taxon>
        <taxon>Insecta</taxon>
        <taxon>Pterygota</taxon>
        <taxon>Neoptera</taxon>
        <taxon>Endopterygota</taxon>
        <taxon>Coleoptera</taxon>
        <taxon>Polyphaga</taxon>
        <taxon>Cucujiformia</taxon>
        <taxon>Curculionidae</taxon>
        <taxon>Ceutorhynchinae</taxon>
        <taxon>Ceutorhynchus</taxon>
    </lineage>
</organism>
<dbReference type="InterPro" id="IPR005814">
    <property type="entry name" value="Aminotrans_3"/>
</dbReference>
<accession>A0A9N9MY73</accession>
<name>A0A9N9MY73_9CUCU</name>
<dbReference type="GO" id="GO:0008483">
    <property type="term" value="F:transaminase activity"/>
    <property type="evidence" value="ECO:0007669"/>
    <property type="project" value="UniProtKB-KW"/>
</dbReference>
<evidence type="ECO:0000256" key="2">
    <source>
        <dbReference type="ARBA" id="ARBA00008954"/>
    </source>
</evidence>
<reference evidence="6" key="1">
    <citation type="submission" date="2022-01" db="EMBL/GenBank/DDBJ databases">
        <authorList>
            <person name="King R."/>
        </authorList>
    </citation>
    <scope>NUCLEOTIDE SEQUENCE</scope>
</reference>
<keyword evidence="7" id="KW-1185">Reference proteome</keyword>
<dbReference type="GO" id="GO:0030170">
    <property type="term" value="F:pyridoxal phosphate binding"/>
    <property type="evidence" value="ECO:0007669"/>
    <property type="project" value="InterPro"/>
</dbReference>
<protein>
    <submittedName>
        <fullName evidence="6">Uncharacterized protein</fullName>
    </submittedName>
</protein>
<keyword evidence="3" id="KW-0032">Aminotransferase</keyword>
<dbReference type="Gene3D" id="3.40.640.10">
    <property type="entry name" value="Type I PLP-dependent aspartate aminotransferase-like (Major domain)"/>
    <property type="match status" value="1"/>
</dbReference>
<dbReference type="InterPro" id="IPR015422">
    <property type="entry name" value="PyrdxlP-dep_Trfase_small"/>
</dbReference>
<dbReference type="SUPFAM" id="SSF53383">
    <property type="entry name" value="PLP-dependent transferases"/>
    <property type="match status" value="1"/>
</dbReference>
<keyword evidence="4" id="KW-0808">Transferase</keyword>
<evidence type="ECO:0000256" key="5">
    <source>
        <dbReference type="ARBA" id="ARBA00022898"/>
    </source>
</evidence>
<evidence type="ECO:0000256" key="3">
    <source>
        <dbReference type="ARBA" id="ARBA00022576"/>
    </source>
</evidence>